<dbReference type="SUPFAM" id="SSF53335">
    <property type="entry name" value="S-adenosyl-L-methionine-dependent methyltransferases"/>
    <property type="match status" value="1"/>
</dbReference>
<dbReference type="Pfam" id="PF00891">
    <property type="entry name" value="Methyltransf_2"/>
    <property type="match status" value="1"/>
</dbReference>
<evidence type="ECO:0000313" key="5">
    <source>
        <dbReference type="EMBL" id="BCS00621.1"/>
    </source>
</evidence>
<dbReference type="OrthoDB" id="1535081at2759"/>
<gene>
    <name evidence="5" type="ORF">AKAW2_50962A</name>
</gene>
<dbReference type="InterPro" id="IPR029063">
    <property type="entry name" value="SAM-dependent_MTases_sf"/>
</dbReference>
<reference evidence="5" key="2">
    <citation type="submission" date="2021-02" db="EMBL/GenBank/DDBJ databases">
        <title>Aspergillus luchuensis mut. kawachii IFO 4304 genome sequence.</title>
        <authorList>
            <person name="Mori K."/>
            <person name="Kadooka C."/>
            <person name="Goto M."/>
            <person name="Futagami T."/>
        </authorList>
    </citation>
    <scope>NUCLEOTIDE SEQUENCE</scope>
    <source>
        <strain evidence="5">IFO 4308</strain>
    </source>
</reference>
<dbReference type="AlphaFoldDB" id="A0A7R8ABQ9"/>
<dbReference type="GeneID" id="64961942"/>
<sequence length="424" mass="47524">MDADNKVKDSTTVDISVASSPSNLDEVPKLLSEIGEYIQRFGIDTDEIRKDAIFKCRQLFLALSTPREIMADHCWGQIGAMMAVGFGLDSGLWDLMAQNGDKPQRAPDLASSLGIEPKLLSRLLRHLSAMGLLNEVGEDEYQPTNYTKALSLPQIGNGYLGLTACTSAGCLKYHEFSRKRGWINPTNPEDTSLMDAYGTDKDLFSRVNELGYGKHLNDYLGGYNLGRRWWIHPDIYPVKERLINGADPSPDASFLVDIGGNVGHDLERFRAAFPDAPGKLILQDLPMMIGQVKNLDSSIVRMEYDFRDEQPVKGSRAYYIHSTLHNWSDDVCESLLKRVKEAMKPGYSRLLINEFVVPEMGAHWEITGLDMMMLALFSSEQRTRVAWYDLIERRAGLRIVQIWSAGAGVESVIECEVTNYEGEA</sequence>
<dbReference type="EMBL" id="AP024429">
    <property type="protein sequence ID" value="BCS00621.1"/>
    <property type="molecule type" value="Genomic_DNA"/>
</dbReference>
<keyword evidence="1" id="KW-0489">Methyltransferase</keyword>
<dbReference type="RefSeq" id="XP_041544383.1">
    <property type="nucleotide sequence ID" value="XM_041690838.1"/>
</dbReference>
<evidence type="ECO:0000256" key="2">
    <source>
        <dbReference type="ARBA" id="ARBA00022679"/>
    </source>
</evidence>
<dbReference type="GO" id="GO:0044550">
    <property type="term" value="P:secondary metabolite biosynthetic process"/>
    <property type="evidence" value="ECO:0007669"/>
    <property type="project" value="UniProtKB-ARBA"/>
</dbReference>
<dbReference type="InterPro" id="IPR036390">
    <property type="entry name" value="WH_DNA-bd_sf"/>
</dbReference>
<dbReference type="Gene3D" id="3.40.50.150">
    <property type="entry name" value="Vaccinia Virus protein VP39"/>
    <property type="match status" value="1"/>
</dbReference>
<reference evidence="5" key="1">
    <citation type="submission" date="2021-01" db="EMBL/GenBank/DDBJ databases">
        <authorList>
            <consortium name="Aspergillus luchuensis mut. kawachii IFO 4304 genome sequencing consortium"/>
            <person name="Kazuki M."/>
            <person name="Futagami T."/>
        </authorList>
    </citation>
    <scope>NUCLEOTIDE SEQUENCE</scope>
    <source>
        <strain evidence="5">IFO 4308</strain>
    </source>
</reference>
<dbReference type="InterPro" id="IPR036388">
    <property type="entry name" value="WH-like_DNA-bd_sf"/>
</dbReference>
<dbReference type="Gene3D" id="1.10.10.10">
    <property type="entry name" value="Winged helix-like DNA-binding domain superfamily/Winged helix DNA-binding domain"/>
    <property type="match status" value="1"/>
</dbReference>
<dbReference type="PANTHER" id="PTHR43712:SF17">
    <property type="entry name" value="O-METHYLTRANSFERASE"/>
    <property type="match status" value="1"/>
</dbReference>
<evidence type="ECO:0000256" key="1">
    <source>
        <dbReference type="ARBA" id="ARBA00022603"/>
    </source>
</evidence>
<keyword evidence="3" id="KW-0949">S-adenosyl-L-methionine</keyword>
<name>A0A7R8ABQ9_ASPKA</name>
<dbReference type="KEGG" id="aluc:AKAW2_50962A"/>
<keyword evidence="6" id="KW-1185">Reference proteome</keyword>
<evidence type="ECO:0000256" key="3">
    <source>
        <dbReference type="ARBA" id="ARBA00022691"/>
    </source>
</evidence>
<dbReference type="Proteomes" id="UP000661280">
    <property type="component" value="Chromosome 5"/>
</dbReference>
<feature type="domain" description="O-methyltransferase C-terminal" evidence="4">
    <location>
        <begin position="253"/>
        <end position="393"/>
    </location>
</feature>
<evidence type="ECO:0000313" key="6">
    <source>
        <dbReference type="Proteomes" id="UP000661280"/>
    </source>
</evidence>
<organism evidence="5 6">
    <name type="scientific">Aspergillus kawachii</name>
    <name type="common">White koji mold</name>
    <name type="synonym">Aspergillus awamori var. kawachi</name>
    <dbReference type="NCBI Taxonomy" id="1069201"/>
    <lineage>
        <taxon>Eukaryota</taxon>
        <taxon>Fungi</taxon>
        <taxon>Dikarya</taxon>
        <taxon>Ascomycota</taxon>
        <taxon>Pezizomycotina</taxon>
        <taxon>Eurotiomycetes</taxon>
        <taxon>Eurotiomycetidae</taxon>
        <taxon>Eurotiales</taxon>
        <taxon>Aspergillaceae</taxon>
        <taxon>Aspergillus</taxon>
        <taxon>Aspergillus subgen. Circumdati</taxon>
    </lineage>
</organism>
<dbReference type="PANTHER" id="PTHR43712">
    <property type="entry name" value="PUTATIVE (AFU_ORTHOLOGUE AFUA_4G14580)-RELATED"/>
    <property type="match status" value="1"/>
</dbReference>
<dbReference type="InterPro" id="IPR016461">
    <property type="entry name" value="COMT-like"/>
</dbReference>
<dbReference type="GO" id="GO:0032259">
    <property type="term" value="P:methylation"/>
    <property type="evidence" value="ECO:0007669"/>
    <property type="project" value="UniProtKB-KW"/>
</dbReference>
<keyword evidence="2" id="KW-0808">Transferase</keyword>
<protein>
    <recommendedName>
        <fullName evidence="4">O-methyltransferase C-terminal domain-containing protein</fullName>
    </recommendedName>
</protein>
<dbReference type="PROSITE" id="PS51683">
    <property type="entry name" value="SAM_OMT_II"/>
    <property type="match status" value="1"/>
</dbReference>
<dbReference type="InterPro" id="IPR001077">
    <property type="entry name" value="COMT_C"/>
</dbReference>
<evidence type="ECO:0000259" key="4">
    <source>
        <dbReference type="Pfam" id="PF00891"/>
    </source>
</evidence>
<dbReference type="SUPFAM" id="SSF46785">
    <property type="entry name" value="Winged helix' DNA-binding domain"/>
    <property type="match status" value="1"/>
</dbReference>
<dbReference type="GO" id="GO:0008171">
    <property type="term" value="F:O-methyltransferase activity"/>
    <property type="evidence" value="ECO:0007669"/>
    <property type="project" value="InterPro"/>
</dbReference>
<proteinExistence type="predicted"/>
<accession>A0A7R8ABQ9</accession>